<dbReference type="GO" id="GO:0000183">
    <property type="term" value="P:rDNA heterochromatin formation"/>
    <property type="evidence" value="ECO:0007669"/>
    <property type="project" value="InterPro"/>
</dbReference>
<name>A0A401SJ87_CHIPU</name>
<accession>A0A401SJ87</accession>
<protein>
    <recommendedName>
        <fullName evidence="1">BEN domain-containing protein</fullName>
    </recommendedName>
</protein>
<comment type="caution">
    <text evidence="2">The sequence shown here is derived from an EMBL/GenBank/DDBJ whole genome shotgun (WGS) entry which is preliminary data.</text>
</comment>
<reference evidence="2 3" key="1">
    <citation type="journal article" date="2018" name="Nat. Ecol. Evol.">
        <title>Shark genomes provide insights into elasmobranch evolution and the origin of vertebrates.</title>
        <authorList>
            <person name="Hara Y"/>
            <person name="Yamaguchi K"/>
            <person name="Onimaru K"/>
            <person name="Kadota M"/>
            <person name="Koyanagi M"/>
            <person name="Keeley SD"/>
            <person name="Tatsumi K"/>
            <person name="Tanaka K"/>
            <person name="Motone F"/>
            <person name="Kageyama Y"/>
            <person name="Nozu R"/>
            <person name="Adachi N"/>
            <person name="Nishimura O"/>
            <person name="Nakagawa R"/>
            <person name="Tanegashima C"/>
            <person name="Kiyatake I"/>
            <person name="Matsumoto R"/>
            <person name="Murakumo K"/>
            <person name="Nishida K"/>
            <person name="Terakita A"/>
            <person name="Kuratani S"/>
            <person name="Sato K"/>
            <person name="Hyodo S Kuraku.S."/>
        </authorList>
    </citation>
    <scope>NUCLEOTIDE SEQUENCE [LARGE SCALE GENOMIC DNA]</scope>
</reference>
<gene>
    <name evidence="2" type="ORF">chiPu_0008930</name>
</gene>
<dbReference type="PANTHER" id="PTHR28665:SF1">
    <property type="entry name" value="BEN DOMAIN-CONTAINING PROTEIN 3"/>
    <property type="match status" value="1"/>
</dbReference>
<evidence type="ECO:0000313" key="2">
    <source>
        <dbReference type="EMBL" id="GCC30479.1"/>
    </source>
</evidence>
<feature type="domain" description="BEN" evidence="1">
    <location>
        <begin position="263"/>
        <end position="364"/>
    </location>
</feature>
<evidence type="ECO:0000313" key="3">
    <source>
        <dbReference type="Proteomes" id="UP000287033"/>
    </source>
</evidence>
<dbReference type="EMBL" id="BEZZ01000305">
    <property type="protein sequence ID" value="GCC30479.1"/>
    <property type="molecule type" value="Genomic_DNA"/>
</dbReference>
<feature type="domain" description="BEN" evidence="1">
    <location>
        <begin position="736"/>
        <end position="836"/>
    </location>
</feature>
<dbReference type="SMART" id="SM01025">
    <property type="entry name" value="BEN"/>
    <property type="match status" value="4"/>
</dbReference>
<dbReference type="PANTHER" id="PTHR28665">
    <property type="entry name" value="BEN DOMAIN-CONTAINING PROTEIN 3"/>
    <property type="match status" value="1"/>
</dbReference>
<dbReference type="InterPro" id="IPR033583">
    <property type="entry name" value="BEND3"/>
</dbReference>
<dbReference type="OMA" id="AEHPQTY"/>
<organism evidence="2 3">
    <name type="scientific">Chiloscyllium punctatum</name>
    <name type="common">Brownbanded bambooshark</name>
    <name type="synonym">Hemiscyllium punctatum</name>
    <dbReference type="NCBI Taxonomy" id="137246"/>
    <lineage>
        <taxon>Eukaryota</taxon>
        <taxon>Metazoa</taxon>
        <taxon>Chordata</taxon>
        <taxon>Craniata</taxon>
        <taxon>Vertebrata</taxon>
        <taxon>Chondrichthyes</taxon>
        <taxon>Elasmobranchii</taxon>
        <taxon>Galeomorphii</taxon>
        <taxon>Galeoidea</taxon>
        <taxon>Orectolobiformes</taxon>
        <taxon>Hemiscylliidae</taxon>
        <taxon>Chiloscyllium</taxon>
    </lineage>
</organism>
<proteinExistence type="predicted"/>
<dbReference type="GO" id="GO:0000122">
    <property type="term" value="P:negative regulation of transcription by RNA polymerase II"/>
    <property type="evidence" value="ECO:0007669"/>
    <property type="project" value="TreeGrafter"/>
</dbReference>
<dbReference type="AlphaFoldDB" id="A0A401SJ87"/>
<dbReference type="InterPro" id="IPR018379">
    <property type="entry name" value="BEN_domain"/>
</dbReference>
<dbReference type="Pfam" id="PF10523">
    <property type="entry name" value="BEN"/>
    <property type="match status" value="4"/>
</dbReference>
<dbReference type="GO" id="GO:0000182">
    <property type="term" value="F:rDNA binding"/>
    <property type="evidence" value="ECO:0007669"/>
    <property type="project" value="TreeGrafter"/>
</dbReference>
<dbReference type="PROSITE" id="PS51457">
    <property type="entry name" value="BEN"/>
    <property type="match status" value="4"/>
</dbReference>
<dbReference type="GO" id="GO:0000792">
    <property type="term" value="C:heterochromatin"/>
    <property type="evidence" value="ECO:0007669"/>
    <property type="project" value="InterPro"/>
</dbReference>
<feature type="domain" description="BEN" evidence="1">
    <location>
        <begin position="569"/>
        <end position="670"/>
    </location>
</feature>
<feature type="domain" description="BEN" evidence="1">
    <location>
        <begin position="389"/>
        <end position="525"/>
    </location>
</feature>
<dbReference type="Proteomes" id="UP000287033">
    <property type="component" value="Unassembled WGS sequence"/>
</dbReference>
<evidence type="ECO:0000259" key="1">
    <source>
        <dbReference type="PROSITE" id="PS51457"/>
    </source>
</evidence>
<dbReference type="STRING" id="137246.A0A401SJ87"/>
<sequence>MNIAEQNEEPGTRLPFIVQNPSVNKNEELENGVHVIKVDIDRVKAEINPEDDDVGSSHPDQAAELNCVQDTAKRKQLQNGSGKMTPECESPIIHKRRRVICEDRFANLNGTDSSVPSQRNADDVCKVEEVSTVVLMESKDASQDKPSYRKPLYSISHKISDRRNVQAADQHTSGEASERGYLNTLLQQRNLTDVCKNYSSVSPAHGADVDSTLYSLIHKMFFTLNTLNSTMTQLHSKIDLLSLEVNRIKKHVNPGESTVEFLPPAEYQLNNAELKQVLDESSSPGDFACRLLVQLFPELFTEDEVSRGCNACGAMSEKKLGSLHLQLIRNYIEVCYPSARNGDIWQAECLPQISDFFNRFWAQRDMESSQQSAKVIGFYESDRGGELPQPNCYVEGGPQDEQLSFDSSSSLSSDLVLEPQEISEYLDEASSPGEFAILLAHRLFPELFDGRCVASQSSCYSSSVKQVLDPQRLQVVRRYVEIYFPEVQEDKVWLQQVVHKMDEELTSMNSDGSESDIFRNESHRSPNISTIGSSDSCDFDKSVQKCKKVWLMPVDFNSIVVPLPDFEVPNPEYMLSKQQLKNIYESSLSIGNFASRLLVRLFPELFTPENLRKQYNCSGSLGKKQLDPVRIKLIRHYVQLMYPRAKCDKVWNQEFVSKLDERCRRRDTEQRRVYQQQRKKTIFGTEKEEPTTSVQPEQVRKEAILLAPERTDRYHRNFCKVALDELTMPALDFPVPSKHLLSAKELKEIVQDSLSIGNFAARLLVKIFPELFTPENLRLQYNHSGACNKKQLDPLRLKLIRHYVEAVYPRARNDQVWHLECIPSIDERCRRPDRRKSKVMAKSKDKKK</sequence>
<dbReference type="OrthoDB" id="9927103at2759"/>
<keyword evidence="3" id="KW-1185">Reference proteome</keyword>